<evidence type="ECO:0000313" key="2">
    <source>
        <dbReference type="EMBL" id="EST26447.1"/>
    </source>
</evidence>
<evidence type="ECO:0000313" key="3">
    <source>
        <dbReference type="Proteomes" id="UP000017984"/>
    </source>
</evidence>
<sequence length="176" mass="17084">MRASAVVVRGARVLRGACGGGPVGPAGGPGGLGGVEQLPDAGAGPAALQVQPADVDPVLGEQGQYGGAAGRVGGDIAALAAHQQLPEAAVPGGVGDPHGDAERGGGEGGETLRVDSGRVVGDDESVDAGRERAGELRHPSAQPVQLVQDGSEVVLGHHQLSPLGGAVPFKAPPAHP</sequence>
<protein>
    <submittedName>
        <fullName evidence="2">Uncharacterized protein</fullName>
    </submittedName>
</protein>
<feature type="compositionally biased region" description="Gly residues" evidence="1">
    <location>
        <begin position="21"/>
        <end position="34"/>
    </location>
</feature>
<comment type="caution">
    <text evidence="2">The sequence shown here is derived from an EMBL/GenBank/DDBJ whole genome shotgun (WGS) entry which is preliminary data.</text>
</comment>
<feature type="compositionally biased region" description="Basic and acidic residues" evidence="1">
    <location>
        <begin position="97"/>
        <end position="116"/>
    </location>
</feature>
<feature type="compositionally biased region" description="Basic and acidic residues" evidence="1">
    <location>
        <begin position="127"/>
        <end position="138"/>
    </location>
</feature>
<accession>V6K2U5</accession>
<organism evidence="2 3">
    <name type="scientific">Streptomyces roseochromogenus subsp. oscitans DS 12.976</name>
    <dbReference type="NCBI Taxonomy" id="1352936"/>
    <lineage>
        <taxon>Bacteria</taxon>
        <taxon>Bacillati</taxon>
        <taxon>Actinomycetota</taxon>
        <taxon>Actinomycetes</taxon>
        <taxon>Kitasatosporales</taxon>
        <taxon>Streptomycetaceae</taxon>
        <taxon>Streptomyces</taxon>
    </lineage>
</organism>
<dbReference type="HOGENOM" id="CLU_1524324_0_0_11"/>
<dbReference type="PATRIC" id="fig|1352936.5.peg.5677"/>
<name>V6K2U5_STRRC</name>
<proteinExistence type="predicted"/>
<gene>
    <name evidence="2" type="ORF">M878_27185</name>
</gene>
<feature type="region of interest" description="Disordered" evidence="1">
    <location>
        <begin position="87"/>
        <end position="176"/>
    </location>
</feature>
<keyword evidence="3" id="KW-1185">Reference proteome</keyword>
<dbReference type="EMBL" id="AWQX01000225">
    <property type="protein sequence ID" value="EST26447.1"/>
    <property type="molecule type" value="Genomic_DNA"/>
</dbReference>
<dbReference type="AlphaFoldDB" id="V6K2U5"/>
<feature type="region of interest" description="Disordered" evidence="1">
    <location>
        <begin position="21"/>
        <end position="46"/>
    </location>
</feature>
<dbReference type="Proteomes" id="UP000017984">
    <property type="component" value="Chromosome"/>
</dbReference>
<reference evidence="2 3" key="1">
    <citation type="journal article" date="2014" name="Genome Announc.">
        <title>Draft Genome Sequence of Streptomyces roseochromogenes subsp. oscitans DS 12.976, Producer of the Aminocoumarin Antibiotic Clorobiocin.</title>
        <authorList>
            <person name="Ruckert C."/>
            <person name="Kalinowski J."/>
            <person name="Heide L."/>
            <person name="Apel A.K."/>
        </authorList>
    </citation>
    <scope>NUCLEOTIDE SEQUENCE [LARGE SCALE GENOMIC DNA]</scope>
    <source>
        <strain evidence="2 3">DS 12.976</strain>
    </source>
</reference>
<evidence type="ECO:0000256" key="1">
    <source>
        <dbReference type="SAM" id="MobiDB-lite"/>
    </source>
</evidence>